<evidence type="ECO:0000259" key="2">
    <source>
        <dbReference type="Pfam" id="PF00294"/>
    </source>
</evidence>
<dbReference type="EMBL" id="JAGDFM010000023">
    <property type="protein sequence ID" value="KAG7391180.1"/>
    <property type="molecule type" value="Genomic_DNA"/>
</dbReference>
<dbReference type="HAMAP" id="MF_01876">
    <property type="entry name" value="PsiMP_glycosidase"/>
    <property type="match status" value="1"/>
</dbReference>
<gene>
    <name evidence="3" type="ORF">PHYPSEUDO_005541</name>
</gene>
<sequence>MWRRSGSALSQRLALGEEVSEALYGRAKRPVVALESTIISHGMPFPRNLQMAQHVEEVVRSHGACPATVCIADGALKVGLAVQDLARLAELGAGAKKCSTRDIAAAVTDTEVVGATTVSSTMRIAHAAGIKVFVTGGIGGVHRFCEETMDISTDLMELSRTPVAVVCAGVKSILDIPRTLEFLETHSVPVIGYKTDQFPAFFTQDSGEKAHLRRDTPQDIARLIHESEALELPNGHIIAVPNPKPVPSELINEAIELGLKEVVENNIHGQAVTPYLLKRVNEITQGVSLESNIDLVNNNATVGSQIACALFDLENGSMVDHAAKSSVVYSLPETKSPPARPSSGKRVLVVGGIVLDIISSSASPLIGGTSNIGTIKQSSGGVGRNIAECLHRLRLDPVLVSSIGNDASGSVLLENLKKLGMDTSGINISDNLSTAVYSAVLDSTGDMDAAIADMSAFESIVSAVFQRLSFILPESKAISDKAIDNAKLVIADGNLTPATIGDLFKRSARLGVDTWFEPTSVQKALRVVEGGGVSSMKYMSPNADELHAISKAIRQQLKEAGVSAENADVHERFPLTKESGIIPKEEMTRLKNDLITTLLAMADGDTKRPKHVMVTLGKHGVLVASINVSMGDLREIVEDCDFDVEIWGMHHVHGGHSVTMVHIPGMEIPVTNCTGAGDSMVGGTVYGLLEEHDIFQSCHMGMVAARKSLASEHAISPELAPQVLYSEL</sequence>
<protein>
    <recommendedName>
        <fullName evidence="2">Carbohydrate kinase PfkB domain-containing protein</fullName>
    </recommendedName>
</protein>
<dbReference type="GO" id="GO:0004730">
    <property type="term" value="F:pseudouridylate synthase activity"/>
    <property type="evidence" value="ECO:0007669"/>
    <property type="project" value="InterPro"/>
</dbReference>
<keyword evidence="4" id="KW-1185">Reference proteome</keyword>
<dbReference type="GO" id="GO:0046872">
    <property type="term" value="F:metal ion binding"/>
    <property type="evidence" value="ECO:0007669"/>
    <property type="project" value="UniProtKB-KW"/>
</dbReference>
<accession>A0A8T1WGB1</accession>
<dbReference type="Proteomes" id="UP000694044">
    <property type="component" value="Unassembled WGS sequence"/>
</dbReference>
<dbReference type="PANTHER" id="PTHR42909">
    <property type="entry name" value="ZGC:136858"/>
    <property type="match status" value="1"/>
</dbReference>
<dbReference type="GO" id="GO:0005737">
    <property type="term" value="C:cytoplasm"/>
    <property type="evidence" value="ECO:0007669"/>
    <property type="project" value="TreeGrafter"/>
</dbReference>
<name>A0A8T1WGB1_9STRA</name>
<dbReference type="PANTHER" id="PTHR42909:SF1">
    <property type="entry name" value="CARBOHYDRATE KINASE PFKB DOMAIN-CONTAINING PROTEIN"/>
    <property type="match status" value="1"/>
</dbReference>
<evidence type="ECO:0000313" key="4">
    <source>
        <dbReference type="Proteomes" id="UP000694044"/>
    </source>
</evidence>
<dbReference type="Pfam" id="PF00294">
    <property type="entry name" value="PfkB"/>
    <property type="match status" value="2"/>
</dbReference>
<proteinExistence type="inferred from homology"/>
<keyword evidence="1" id="KW-0479">Metal-binding</keyword>
<dbReference type="GO" id="GO:0016798">
    <property type="term" value="F:hydrolase activity, acting on glycosyl bonds"/>
    <property type="evidence" value="ECO:0007669"/>
    <property type="project" value="TreeGrafter"/>
</dbReference>
<evidence type="ECO:0000313" key="3">
    <source>
        <dbReference type="EMBL" id="KAG7391180.1"/>
    </source>
</evidence>
<dbReference type="AlphaFoldDB" id="A0A8T1WGB1"/>
<feature type="domain" description="Carbohydrate kinase PfkB" evidence="2">
    <location>
        <begin position="585"/>
        <end position="717"/>
    </location>
</feature>
<dbReference type="InterPro" id="IPR007342">
    <property type="entry name" value="PsuG"/>
</dbReference>
<reference evidence="3" key="1">
    <citation type="submission" date="2021-02" db="EMBL/GenBank/DDBJ databases">
        <authorList>
            <person name="Palmer J.M."/>
        </authorList>
    </citation>
    <scope>NUCLEOTIDE SEQUENCE</scope>
    <source>
        <strain evidence="3">SCRP734</strain>
    </source>
</reference>
<dbReference type="CDD" id="cd01941">
    <property type="entry name" value="YeiC_kinase_like"/>
    <property type="match status" value="1"/>
</dbReference>
<evidence type="ECO:0000256" key="1">
    <source>
        <dbReference type="ARBA" id="ARBA00022723"/>
    </source>
</evidence>
<organism evidence="3 4">
    <name type="scientific">Phytophthora pseudosyringae</name>
    <dbReference type="NCBI Taxonomy" id="221518"/>
    <lineage>
        <taxon>Eukaryota</taxon>
        <taxon>Sar</taxon>
        <taxon>Stramenopiles</taxon>
        <taxon>Oomycota</taxon>
        <taxon>Peronosporomycetes</taxon>
        <taxon>Peronosporales</taxon>
        <taxon>Peronosporaceae</taxon>
        <taxon>Phytophthora</taxon>
    </lineage>
</organism>
<dbReference type="Pfam" id="PF04227">
    <property type="entry name" value="Indigoidine_A"/>
    <property type="match status" value="1"/>
</dbReference>
<feature type="domain" description="Carbohydrate kinase PfkB" evidence="2">
    <location>
        <begin position="346"/>
        <end position="554"/>
    </location>
</feature>
<dbReference type="OrthoDB" id="198885at2759"/>
<dbReference type="InterPro" id="IPR011611">
    <property type="entry name" value="PfkB_dom"/>
</dbReference>
<comment type="caution">
    <text evidence="3">The sequence shown here is derived from an EMBL/GenBank/DDBJ whole genome shotgun (WGS) entry which is preliminary data.</text>
</comment>